<comment type="caution">
    <text evidence="2">The sequence shown here is derived from an EMBL/GenBank/DDBJ whole genome shotgun (WGS) entry which is preliminary data.</text>
</comment>
<evidence type="ECO:0000313" key="3">
    <source>
        <dbReference type="Proteomes" id="UP000754495"/>
    </source>
</evidence>
<feature type="domain" description="Xylose isomerase-like TIM barrel" evidence="1">
    <location>
        <begin position="23"/>
        <end position="272"/>
    </location>
</feature>
<proteinExistence type="predicted"/>
<dbReference type="Gene3D" id="3.20.20.150">
    <property type="entry name" value="Divalent-metal-dependent TIM barrel enzymes"/>
    <property type="match status" value="1"/>
</dbReference>
<dbReference type="Pfam" id="PF01261">
    <property type="entry name" value="AP_endonuc_2"/>
    <property type="match status" value="1"/>
</dbReference>
<dbReference type="InterPro" id="IPR013022">
    <property type="entry name" value="Xyl_isomerase-like_TIM-brl"/>
</dbReference>
<reference evidence="2 3" key="1">
    <citation type="submission" date="2020-03" db="EMBL/GenBank/DDBJ databases">
        <title>Sequencing the genomes of 1000 actinobacteria strains.</title>
        <authorList>
            <person name="Klenk H.-P."/>
        </authorList>
    </citation>
    <scope>NUCLEOTIDE SEQUENCE [LARGE SCALE GENOMIC DNA]</scope>
    <source>
        <strain evidence="2 3">DSM 45668</strain>
    </source>
</reference>
<dbReference type="GO" id="GO:0016853">
    <property type="term" value="F:isomerase activity"/>
    <property type="evidence" value="ECO:0007669"/>
    <property type="project" value="UniProtKB-KW"/>
</dbReference>
<dbReference type="InterPro" id="IPR047715">
    <property type="entry name" value="EboA_dom"/>
</dbReference>
<organism evidence="2 3">
    <name type="scientific">Amycolatopsis viridis</name>
    <dbReference type="NCBI Taxonomy" id="185678"/>
    <lineage>
        <taxon>Bacteria</taxon>
        <taxon>Bacillati</taxon>
        <taxon>Actinomycetota</taxon>
        <taxon>Actinomycetes</taxon>
        <taxon>Pseudonocardiales</taxon>
        <taxon>Pseudonocardiaceae</taxon>
        <taxon>Amycolatopsis</taxon>
    </lineage>
</organism>
<protein>
    <submittedName>
        <fullName evidence="2">Sugar phosphate isomerase/epimerase</fullName>
    </submittedName>
</protein>
<dbReference type="PANTHER" id="PTHR12110">
    <property type="entry name" value="HYDROXYPYRUVATE ISOMERASE"/>
    <property type="match status" value="1"/>
</dbReference>
<dbReference type="InterPro" id="IPR050312">
    <property type="entry name" value="IolE/XylAMocC-like"/>
</dbReference>
<dbReference type="EMBL" id="JAANOU010000001">
    <property type="protein sequence ID" value="NIH80094.1"/>
    <property type="molecule type" value="Genomic_DNA"/>
</dbReference>
<dbReference type="NCBIfam" id="NF035938">
    <property type="entry name" value="EboA_domain"/>
    <property type="match status" value="1"/>
</dbReference>
<evidence type="ECO:0000313" key="2">
    <source>
        <dbReference type="EMBL" id="NIH80094.1"/>
    </source>
</evidence>
<keyword evidence="3" id="KW-1185">Reference proteome</keyword>
<dbReference type="PANTHER" id="PTHR12110:SF52">
    <property type="entry name" value="XYLOSE ISOMERASE"/>
    <property type="match status" value="1"/>
</dbReference>
<keyword evidence="2" id="KW-0413">Isomerase</keyword>
<dbReference type="SUPFAM" id="SSF51658">
    <property type="entry name" value="Xylose isomerase-like"/>
    <property type="match status" value="1"/>
</dbReference>
<accession>A0ABX0SUG8</accession>
<dbReference type="InterPro" id="IPR036237">
    <property type="entry name" value="Xyl_isomerase-like_sf"/>
</dbReference>
<gene>
    <name evidence="2" type="ORF">FHX46_002624</name>
</gene>
<sequence length="470" mass="50689">MSGYHLGYGTNGFANHRLDDALAIIADLGYTAVALTLDHQHLDPYADDLAARVDRVATRLDALGLRCVVETGARFLLDPWHKHEPTLVSEDADKRLDFLARAVRVAEGLGADCVSFWSGVSTVDRDTAWQRLRSRMPVVLAEADRRGVWLGLEPEPGMLVETLSDALRLRTELGEPEPLGITLDVGHCVAVEEVDAATCLRQAGALLVNVQLDDMRPGVHEHLEFGDGELDLPATLAALDEIGYRGVAAVELPRHGHAAPQVARAALTALRAARLDQSWLAPAQRRVAADPDAIRTLFPAAGRHAGRAPLHPHSDPDGLVHGTADDLARTRLLETLATVLPAAEFATELADLYRYGDGAERRGVLRALSAVGDRAPATGLELVRDALRSNDTGLIAAALGPFAARHLDQHGWRHGVLKCLFTGIPVAAVAELDRRADDELRRMITDYAGERRAAGRAVPADALRLLEGAR</sequence>
<dbReference type="Proteomes" id="UP000754495">
    <property type="component" value="Unassembled WGS sequence"/>
</dbReference>
<evidence type="ECO:0000259" key="1">
    <source>
        <dbReference type="Pfam" id="PF01261"/>
    </source>
</evidence>
<name>A0ABX0SUG8_9PSEU</name>
<dbReference type="RefSeq" id="WP_167113768.1">
    <property type="nucleotide sequence ID" value="NZ_JAANOU010000001.1"/>
</dbReference>